<evidence type="ECO:0000256" key="7">
    <source>
        <dbReference type="RuleBase" id="RU003934"/>
    </source>
</evidence>
<keyword evidence="4 6" id="KW-0689">Ribosomal protein</keyword>
<dbReference type="Proteomes" id="UP000199297">
    <property type="component" value="Unassembled WGS sequence"/>
</dbReference>
<evidence type="ECO:0000256" key="1">
    <source>
        <dbReference type="ARBA" id="ARBA00006700"/>
    </source>
</evidence>
<evidence type="ECO:0000256" key="6">
    <source>
        <dbReference type="HAMAP-Rule" id="MF_01369"/>
    </source>
</evidence>
<comment type="subunit">
    <text evidence="6">Part of the 50S ribosomal subunit. Contacts protein L29, and trigger factor when it is bound to the ribosome.</text>
</comment>
<evidence type="ECO:0000256" key="4">
    <source>
        <dbReference type="ARBA" id="ARBA00022980"/>
    </source>
</evidence>
<name>A0A1H7S9M2_9GAMM</name>
<dbReference type="InterPro" id="IPR013025">
    <property type="entry name" value="Ribosomal_uL23-like"/>
</dbReference>
<keyword evidence="9" id="KW-1185">Reference proteome</keyword>
<keyword evidence="5 6" id="KW-0687">Ribonucleoprotein</keyword>
<dbReference type="SUPFAM" id="SSF54189">
    <property type="entry name" value="Ribosomal proteins S24e, L23 and L15e"/>
    <property type="match status" value="1"/>
</dbReference>
<dbReference type="GO" id="GO:0006412">
    <property type="term" value="P:translation"/>
    <property type="evidence" value="ECO:0007669"/>
    <property type="project" value="UniProtKB-UniRule"/>
</dbReference>
<evidence type="ECO:0000256" key="3">
    <source>
        <dbReference type="ARBA" id="ARBA00022884"/>
    </source>
</evidence>
<dbReference type="GO" id="GO:0003735">
    <property type="term" value="F:structural constituent of ribosome"/>
    <property type="evidence" value="ECO:0007669"/>
    <property type="project" value="InterPro"/>
</dbReference>
<dbReference type="InterPro" id="IPR012677">
    <property type="entry name" value="Nucleotide-bd_a/b_plait_sf"/>
</dbReference>
<dbReference type="Pfam" id="PF00276">
    <property type="entry name" value="Ribosomal_L23"/>
    <property type="match status" value="1"/>
</dbReference>
<dbReference type="PROSITE" id="PS00050">
    <property type="entry name" value="RIBOSOMAL_L23"/>
    <property type="match status" value="1"/>
</dbReference>
<organism evidence="8 9">
    <name type="scientific">Colwellia chukchiensis</name>
    <dbReference type="NCBI Taxonomy" id="641665"/>
    <lineage>
        <taxon>Bacteria</taxon>
        <taxon>Pseudomonadati</taxon>
        <taxon>Pseudomonadota</taxon>
        <taxon>Gammaproteobacteria</taxon>
        <taxon>Alteromonadales</taxon>
        <taxon>Colwelliaceae</taxon>
        <taxon>Colwellia</taxon>
    </lineage>
</organism>
<dbReference type="InterPro" id="IPR001014">
    <property type="entry name" value="Ribosomal_uL23_CS"/>
</dbReference>
<comment type="similarity">
    <text evidence="1 6 7">Belongs to the universal ribosomal protein uL23 family.</text>
</comment>
<dbReference type="Gene3D" id="3.30.70.330">
    <property type="match status" value="1"/>
</dbReference>
<protein>
    <recommendedName>
        <fullName evidence="6">Large ribosomal subunit protein uL23</fullName>
    </recommendedName>
</protein>
<dbReference type="OrthoDB" id="9793353at2"/>
<dbReference type="AlphaFoldDB" id="A0A1H7S9M2"/>
<dbReference type="NCBIfam" id="NF004358">
    <property type="entry name" value="PRK05738.1-1"/>
    <property type="match status" value="1"/>
</dbReference>
<reference evidence="9" key="1">
    <citation type="submission" date="2016-10" db="EMBL/GenBank/DDBJ databases">
        <authorList>
            <person name="Varghese N."/>
            <person name="Submissions S."/>
        </authorList>
    </citation>
    <scope>NUCLEOTIDE SEQUENCE [LARGE SCALE GENOMIC DNA]</scope>
    <source>
        <strain evidence="9">CGMCC 1.9127</strain>
    </source>
</reference>
<dbReference type="GO" id="GO:0019843">
    <property type="term" value="F:rRNA binding"/>
    <property type="evidence" value="ECO:0007669"/>
    <property type="project" value="UniProtKB-UniRule"/>
</dbReference>
<accession>A0A1H7S9M2</accession>
<dbReference type="EMBL" id="FOBI01000018">
    <property type="protein sequence ID" value="SEL69322.1"/>
    <property type="molecule type" value="Genomic_DNA"/>
</dbReference>
<dbReference type="GO" id="GO:1990904">
    <property type="term" value="C:ribonucleoprotein complex"/>
    <property type="evidence" value="ECO:0007669"/>
    <property type="project" value="UniProtKB-KW"/>
</dbReference>
<evidence type="ECO:0000256" key="5">
    <source>
        <dbReference type="ARBA" id="ARBA00023274"/>
    </source>
</evidence>
<sequence>MINEERLLKVLLAPNISEKSTMAAEANNTVVFKVATTATKAEIKAAVEKLFEVSVEGVRTLNVKGKTKRTGARFGRRSDWKKAYVTLAEGSDIDFVGAES</sequence>
<dbReference type="FunFam" id="3.30.70.330:FF:000001">
    <property type="entry name" value="50S ribosomal protein L23"/>
    <property type="match status" value="1"/>
</dbReference>
<dbReference type="PANTHER" id="PTHR11620">
    <property type="entry name" value="60S RIBOSOMAL PROTEIN L23A"/>
    <property type="match status" value="1"/>
</dbReference>
<evidence type="ECO:0000256" key="2">
    <source>
        <dbReference type="ARBA" id="ARBA00022730"/>
    </source>
</evidence>
<comment type="function">
    <text evidence="6">One of the early assembly proteins it binds 23S rRNA. One of the proteins that surrounds the polypeptide exit tunnel on the outside of the ribosome. Forms the main docking site for trigger factor binding to the ribosome.</text>
</comment>
<dbReference type="GO" id="GO:0005840">
    <property type="term" value="C:ribosome"/>
    <property type="evidence" value="ECO:0007669"/>
    <property type="project" value="UniProtKB-KW"/>
</dbReference>
<dbReference type="InterPro" id="IPR012678">
    <property type="entry name" value="Ribosomal_uL23/eL15/eS24_sf"/>
</dbReference>
<evidence type="ECO:0000313" key="9">
    <source>
        <dbReference type="Proteomes" id="UP000199297"/>
    </source>
</evidence>
<keyword evidence="2 6" id="KW-0699">rRNA-binding</keyword>
<dbReference type="STRING" id="641665.GCA_002104455_02381"/>
<proteinExistence type="inferred from homology"/>
<dbReference type="HAMAP" id="MF_01369_B">
    <property type="entry name" value="Ribosomal_uL23_B"/>
    <property type="match status" value="1"/>
</dbReference>
<dbReference type="NCBIfam" id="NF004363">
    <property type="entry name" value="PRK05738.2-4"/>
    <property type="match status" value="1"/>
</dbReference>
<keyword evidence="3 6" id="KW-0694">RNA-binding</keyword>
<gene>
    <name evidence="6" type="primary">rplW</name>
    <name evidence="8" type="ORF">SAMN05216262_1186</name>
</gene>
<dbReference type="NCBIfam" id="NF004366">
    <property type="entry name" value="PRK05738.3-2"/>
    <property type="match status" value="1"/>
</dbReference>
<dbReference type="NCBIfam" id="NF004359">
    <property type="entry name" value="PRK05738.1-3"/>
    <property type="match status" value="1"/>
</dbReference>
<dbReference type="RefSeq" id="WP_085284014.1">
    <property type="nucleotide sequence ID" value="NZ_FOBI01000018.1"/>
</dbReference>
<evidence type="ECO:0000313" key="8">
    <source>
        <dbReference type="EMBL" id="SEL69322.1"/>
    </source>
</evidence>